<dbReference type="Gene3D" id="1.10.10.60">
    <property type="entry name" value="Homeodomain-like"/>
    <property type="match status" value="1"/>
</dbReference>
<dbReference type="GO" id="GO:0043565">
    <property type="term" value="F:sequence-specific DNA binding"/>
    <property type="evidence" value="ECO:0007669"/>
    <property type="project" value="InterPro"/>
</dbReference>
<gene>
    <name evidence="5" type="ORF">GC722_04965</name>
</gene>
<dbReference type="PANTHER" id="PTHR46796:SF15">
    <property type="entry name" value="BLL1074 PROTEIN"/>
    <property type="match status" value="1"/>
</dbReference>
<accession>A0A6A9URK9</accession>
<comment type="caution">
    <text evidence="5">The sequence shown here is derived from an EMBL/GenBank/DDBJ whole genome shotgun (WGS) entry which is preliminary data.</text>
</comment>
<dbReference type="PANTHER" id="PTHR46796">
    <property type="entry name" value="HTH-TYPE TRANSCRIPTIONAL ACTIVATOR RHAS-RELATED"/>
    <property type="match status" value="1"/>
</dbReference>
<keyword evidence="1" id="KW-0805">Transcription regulation</keyword>
<dbReference type="EMBL" id="WPCU01000004">
    <property type="protein sequence ID" value="MVA75383.1"/>
    <property type="molecule type" value="Genomic_DNA"/>
</dbReference>
<dbReference type="InterPro" id="IPR018060">
    <property type="entry name" value="HTH_AraC"/>
</dbReference>
<feature type="domain" description="HTH araC/xylS-type" evidence="4">
    <location>
        <begin position="149"/>
        <end position="244"/>
    </location>
</feature>
<dbReference type="SUPFAM" id="SSF46689">
    <property type="entry name" value="Homeodomain-like"/>
    <property type="match status" value="1"/>
</dbReference>
<dbReference type="SMART" id="SM00342">
    <property type="entry name" value="HTH_ARAC"/>
    <property type="match status" value="1"/>
</dbReference>
<evidence type="ECO:0000259" key="4">
    <source>
        <dbReference type="PROSITE" id="PS01124"/>
    </source>
</evidence>
<keyword evidence="3" id="KW-0804">Transcription</keyword>
<dbReference type="InterPro" id="IPR009057">
    <property type="entry name" value="Homeodomain-like_sf"/>
</dbReference>
<keyword evidence="2" id="KW-0238">DNA-binding</keyword>
<evidence type="ECO:0000256" key="1">
    <source>
        <dbReference type="ARBA" id="ARBA00023015"/>
    </source>
</evidence>
<dbReference type="Proteomes" id="UP000435304">
    <property type="component" value="Unassembled WGS sequence"/>
</dbReference>
<evidence type="ECO:0000256" key="2">
    <source>
        <dbReference type="ARBA" id="ARBA00023125"/>
    </source>
</evidence>
<dbReference type="InterPro" id="IPR050204">
    <property type="entry name" value="AraC_XylS_family_regulators"/>
</dbReference>
<evidence type="ECO:0000313" key="5">
    <source>
        <dbReference type="EMBL" id="MVA75383.1"/>
    </source>
</evidence>
<protein>
    <submittedName>
        <fullName evidence="5">Helix-turn-helix domain-containing protein</fullName>
    </submittedName>
</protein>
<dbReference type="Pfam" id="PF12833">
    <property type="entry name" value="HTH_18"/>
    <property type="match status" value="1"/>
</dbReference>
<dbReference type="PROSITE" id="PS01124">
    <property type="entry name" value="HTH_ARAC_FAMILY_2"/>
    <property type="match status" value="1"/>
</dbReference>
<sequence length="259" mass="27549">MVGYRSGAAPEPLHRGLPSPRLTLVVARDDGVEAAADAAALPSARPNRLVLGGLHLTASWVRQRPGQSGVQLAVHPLAARSLLGVPAAELDVTAFAGAPVLGRAGERLADQLGETEGWPEAFALLTRHLRRHRRPVAVRPELRHAWYLLERSGGLIQVGDLAAAVGLTSRHLGTLFAREVGRSPKQVGQLVRFARASTALAAQARRGHVDLAVLAAACGYCDQSHLTREFTRFAGSPPTRWLAAEFRNIQDGGLPGDAP</sequence>
<evidence type="ECO:0000256" key="3">
    <source>
        <dbReference type="ARBA" id="ARBA00023163"/>
    </source>
</evidence>
<organism evidence="5 6">
    <name type="scientific">Auraticoccus cholistanensis</name>
    <dbReference type="NCBI Taxonomy" id="2656650"/>
    <lineage>
        <taxon>Bacteria</taxon>
        <taxon>Bacillati</taxon>
        <taxon>Actinomycetota</taxon>
        <taxon>Actinomycetes</taxon>
        <taxon>Propionibacteriales</taxon>
        <taxon>Propionibacteriaceae</taxon>
        <taxon>Auraticoccus</taxon>
    </lineage>
</organism>
<name>A0A6A9URK9_9ACTN</name>
<evidence type="ECO:0000313" key="6">
    <source>
        <dbReference type="Proteomes" id="UP000435304"/>
    </source>
</evidence>
<proteinExistence type="predicted"/>
<reference evidence="5 6" key="1">
    <citation type="submission" date="2019-12" db="EMBL/GenBank/DDBJ databases">
        <title>Auraticoccus cholistani sp. nov., an actinomycete isolated from soil of Cholistan desert.</title>
        <authorList>
            <person name="Cheema M.T."/>
        </authorList>
    </citation>
    <scope>NUCLEOTIDE SEQUENCE [LARGE SCALE GENOMIC DNA]</scope>
    <source>
        <strain evidence="5 6">F435</strain>
    </source>
</reference>
<dbReference type="AlphaFoldDB" id="A0A6A9URK9"/>
<keyword evidence="6" id="KW-1185">Reference proteome</keyword>
<dbReference type="GO" id="GO:0003700">
    <property type="term" value="F:DNA-binding transcription factor activity"/>
    <property type="evidence" value="ECO:0007669"/>
    <property type="project" value="InterPro"/>
</dbReference>